<proteinExistence type="predicted"/>
<dbReference type="SUPFAM" id="SSF55031">
    <property type="entry name" value="Bacterial exopeptidase dimerisation domain"/>
    <property type="match status" value="1"/>
</dbReference>
<dbReference type="PIRSF" id="PIRSF005962">
    <property type="entry name" value="Pept_M20D_amidohydro"/>
    <property type="match status" value="1"/>
</dbReference>
<dbReference type="SUPFAM" id="SSF53187">
    <property type="entry name" value="Zn-dependent exopeptidases"/>
    <property type="match status" value="1"/>
</dbReference>
<feature type="domain" description="Peptidase M20 dimerisation" evidence="3">
    <location>
        <begin position="216"/>
        <end position="309"/>
    </location>
</feature>
<dbReference type="CDD" id="cd03886">
    <property type="entry name" value="M20_Acy1"/>
    <property type="match status" value="1"/>
</dbReference>
<reference evidence="4 5" key="1">
    <citation type="journal article" date="2023" name="Antonie Van Leeuwenhoek">
        <title>Mesoterricola silvestris gen. nov., sp. nov., Mesoterricola sediminis sp. nov., Geothrix oryzae sp. nov., Geothrix edaphica sp. nov., Geothrix rubra sp. nov., and Geothrix limicola sp. nov., six novel members of Acidobacteriota isolated from soils.</title>
        <authorList>
            <person name="Itoh H."/>
            <person name="Sugisawa Y."/>
            <person name="Mise K."/>
            <person name="Xu Z."/>
            <person name="Kuniyasu M."/>
            <person name="Ushijima N."/>
            <person name="Kawano K."/>
            <person name="Kobayashi E."/>
            <person name="Shiratori Y."/>
            <person name="Masuda Y."/>
            <person name="Senoo K."/>
        </authorList>
    </citation>
    <scope>NUCLEOTIDE SEQUENCE [LARGE SCALE GENOMIC DNA]</scope>
    <source>
        <strain evidence="4 5">Red803</strain>
    </source>
</reference>
<evidence type="ECO:0000313" key="4">
    <source>
        <dbReference type="EMBL" id="GLH71464.1"/>
    </source>
</evidence>
<keyword evidence="5" id="KW-1185">Reference proteome</keyword>
<evidence type="ECO:0000313" key="5">
    <source>
        <dbReference type="Proteomes" id="UP001165089"/>
    </source>
</evidence>
<dbReference type="EMBL" id="BSDD01000007">
    <property type="protein sequence ID" value="GLH71464.1"/>
    <property type="molecule type" value="Genomic_DNA"/>
</dbReference>
<feature type="chain" id="PRO_5045355243" evidence="2">
    <location>
        <begin position="20"/>
        <end position="426"/>
    </location>
</feature>
<protein>
    <submittedName>
        <fullName evidence="4">N-acyl-L-amino acid amidohydrolase</fullName>
    </submittedName>
</protein>
<evidence type="ECO:0000256" key="2">
    <source>
        <dbReference type="SAM" id="SignalP"/>
    </source>
</evidence>
<gene>
    <name evidence="4" type="primary">amaA</name>
    <name evidence="4" type="ORF">GETHPA_29980</name>
</gene>
<organism evidence="4 5">
    <name type="scientific">Geothrix rubra</name>
    <dbReference type="NCBI Taxonomy" id="2927977"/>
    <lineage>
        <taxon>Bacteria</taxon>
        <taxon>Pseudomonadati</taxon>
        <taxon>Acidobacteriota</taxon>
        <taxon>Holophagae</taxon>
        <taxon>Holophagales</taxon>
        <taxon>Holophagaceae</taxon>
        <taxon>Geothrix</taxon>
    </lineage>
</organism>
<dbReference type="RefSeq" id="WP_285727807.1">
    <property type="nucleotide sequence ID" value="NZ_BSDD01000007.1"/>
</dbReference>
<evidence type="ECO:0000259" key="3">
    <source>
        <dbReference type="Pfam" id="PF07687"/>
    </source>
</evidence>
<keyword evidence="2" id="KW-0732">Signal</keyword>
<sequence length="426" mass="44850">MRRTVASLLCLSVSLVAGAPDRDARVAAAAEALRPTLVAERRDFHEHPELSNREVRTAKVVAERLRALGLEVHTGIARHGVVALLRGGKPGPVVAYRADMDALPIPETHDVPYRSLNPGVMHACGHDAHTTIGLGVAAVLAGMRDRLPGTVKFLFQPAEEGAPEGEEGGAALMVKEGVLEQPAPAAIFGLHVTNAYPAGTMALIPGAMLASVDTWSAVIHGKMSHGGAAPHKGIDAIYVAAQAIEALQSIRSRRVDPLEPLVLSVGTIQGGVRENVIADKVVMTGTLRTLSPEVRAQAKALMQTLLEGVARTNGATAELAFQANAAYPATVNDPALVAATQPTLRRLLGARLVTDARPVMGAEDFSFYQQRIPGAYLWLGVTNPARGITAGVHTADFDLDEEALVVGVRTMSGVLLDYLERGAAKP</sequence>
<dbReference type="NCBIfam" id="TIGR01891">
    <property type="entry name" value="amidohydrolases"/>
    <property type="match status" value="1"/>
</dbReference>
<dbReference type="Pfam" id="PF01546">
    <property type="entry name" value="Peptidase_M20"/>
    <property type="match status" value="1"/>
</dbReference>
<feature type="signal peptide" evidence="2">
    <location>
        <begin position="1"/>
        <end position="19"/>
    </location>
</feature>
<comment type="caution">
    <text evidence="4">The sequence shown here is derived from an EMBL/GenBank/DDBJ whole genome shotgun (WGS) entry which is preliminary data.</text>
</comment>
<dbReference type="InterPro" id="IPR002933">
    <property type="entry name" value="Peptidase_M20"/>
</dbReference>
<accession>A0ABQ5QA86</accession>
<name>A0ABQ5QA86_9BACT</name>
<dbReference type="InterPro" id="IPR036264">
    <property type="entry name" value="Bact_exopeptidase_dim_dom"/>
</dbReference>
<dbReference type="InterPro" id="IPR017439">
    <property type="entry name" value="Amidohydrolase"/>
</dbReference>
<dbReference type="Gene3D" id="3.30.70.360">
    <property type="match status" value="1"/>
</dbReference>
<dbReference type="InterPro" id="IPR011650">
    <property type="entry name" value="Peptidase_M20_dimer"/>
</dbReference>
<dbReference type="Pfam" id="PF07687">
    <property type="entry name" value="M20_dimer"/>
    <property type="match status" value="1"/>
</dbReference>
<dbReference type="PANTHER" id="PTHR11014">
    <property type="entry name" value="PEPTIDASE M20 FAMILY MEMBER"/>
    <property type="match status" value="1"/>
</dbReference>
<dbReference type="Proteomes" id="UP001165089">
    <property type="component" value="Unassembled WGS sequence"/>
</dbReference>
<evidence type="ECO:0000256" key="1">
    <source>
        <dbReference type="ARBA" id="ARBA00022801"/>
    </source>
</evidence>
<dbReference type="Gene3D" id="3.40.630.10">
    <property type="entry name" value="Zn peptidases"/>
    <property type="match status" value="1"/>
</dbReference>
<dbReference type="PANTHER" id="PTHR11014:SF63">
    <property type="entry name" value="METALLOPEPTIDASE, PUTATIVE (AFU_ORTHOLOGUE AFUA_6G09600)-RELATED"/>
    <property type="match status" value="1"/>
</dbReference>
<keyword evidence="1" id="KW-0378">Hydrolase</keyword>